<feature type="region of interest" description="Disordered" evidence="13">
    <location>
        <begin position="366"/>
        <end position="385"/>
    </location>
</feature>
<dbReference type="KEGG" id="hcq:109524108"/>
<keyword evidence="3" id="KW-0597">Phosphoprotein</keyword>
<evidence type="ECO:0000256" key="1">
    <source>
        <dbReference type="ARBA" id="ARBA00004651"/>
    </source>
</evidence>
<name>A0A3Q2YZ02_HIPCM</name>
<dbReference type="Proteomes" id="UP000264820">
    <property type="component" value="Unplaced"/>
</dbReference>
<evidence type="ECO:0000256" key="3">
    <source>
        <dbReference type="ARBA" id="ARBA00022553"/>
    </source>
</evidence>
<dbReference type="GO" id="GO:0009986">
    <property type="term" value="C:cell surface"/>
    <property type="evidence" value="ECO:0007669"/>
    <property type="project" value="Ensembl"/>
</dbReference>
<dbReference type="Pfam" id="PF00001">
    <property type="entry name" value="7tm_1"/>
    <property type="match status" value="1"/>
</dbReference>
<feature type="transmembrane region" description="Helical" evidence="14">
    <location>
        <begin position="262"/>
        <end position="282"/>
    </location>
</feature>
<keyword evidence="10" id="KW-0325">Glycoprotein</keyword>
<dbReference type="GO" id="GO:0007204">
    <property type="term" value="P:positive regulation of cytosolic calcium ion concentration"/>
    <property type="evidence" value="ECO:0007669"/>
    <property type="project" value="TreeGrafter"/>
</dbReference>
<keyword evidence="17" id="KW-1185">Reference proteome</keyword>
<dbReference type="InterPro" id="IPR000248">
    <property type="entry name" value="ATII_rcpt"/>
</dbReference>
<keyword evidence="5 14" id="KW-1133">Transmembrane helix</keyword>
<reference evidence="16" key="1">
    <citation type="submission" date="2025-08" db="UniProtKB">
        <authorList>
            <consortium name="Ensembl"/>
        </authorList>
    </citation>
    <scope>IDENTIFICATION</scope>
</reference>
<comment type="similarity">
    <text evidence="12">Belongs to the chemokine-like receptor (CMKLR) family.</text>
</comment>
<feature type="domain" description="G-protein coupled receptors family 1 profile" evidence="15">
    <location>
        <begin position="76"/>
        <end position="331"/>
    </location>
</feature>
<keyword evidence="2" id="KW-1003">Cell membrane</keyword>
<feature type="transmembrane region" description="Helical" evidence="14">
    <location>
        <begin position="97"/>
        <end position="120"/>
    </location>
</feature>
<evidence type="ECO:0000256" key="2">
    <source>
        <dbReference type="ARBA" id="ARBA00022475"/>
    </source>
</evidence>
<evidence type="ECO:0000313" key="16">
    <source>
        <dbReference type="Ensembl" id="ENSHCOP00000024247.1"/>
    </source>
</evidence>
<evidence type="ECO:0000256" key="11">
    <source>
        <dbReference type="ARBA" id="ARBA00023224"/>
    </source>
</evidence>
<protein>
    <submittedName>
        <fullName evidence="16">Leukotriene B4 receptor 2b</fullName>
    </submittedName>
</protein>
<keyword evidence="7 14" id="KW-0472">Membrane</keyword>
<keyword evidence="4 14" id="KW-0812">Transmembrane</keyword>
<dbReference type="GO" id="GO:0005886">
    <property type="term" value="C:plasma membrane"/>
    <property type="evidence" value="ECO:0007669"/>
    <property type="project" value="UniProtKB-SubCell"/>
</dbReference>
<dbReference type="GeneID" id="109524108"/>
<dbReference type="RefSeq" id="XP_019739286.1">
    <property type="nucleotide sequence ID" value="XM_019883727.1"/>
</dbReference>
<dbReference type="AlphaFoldDB" id="A0A3Q2YZ02"/>
<evidence type="ECO:0000256" key="10">
    <source>
        <dbReference type="ARBA" id="ARBA00023180"/>
    </source>
</evidence>
<keyword evidence="8" id="KW-1015">Disulfide bond</keyword>
<evidence type="ECO:0000256" key="7">
    <source>
        <dbReference type="ARBA" id="ARBA00023136"/>
    </source>
</evidence>
<dbReference type="GO" id="GO:0004974">
    <property type="term" value="F:leukotriene receptor activity"/>
    <property type="evidence" value="ECO:0007669"/>
    <property type="project" value="UniProtKB-ARBA"/>
</dbReference>
<dbReference type="GO" id="GO:0006954">
    <property type="term" value="P:inflammatory response"/>
    <property type="evidence" value="ECO:0007669"/>
    <property type="project" value="TreeGrafter"/>
</dbReference>
<dbReference type="PANTHER" id="PTHR24225:SF72">
    <property type="entry name" value="G-PROTEIN COUPLED RECEPTORS FAMILY 1 PROFILE DOMAIN-CONTAINING PROTEIN-RELATED"/>
    <property type="match status" value="1"/>
</dbReference>
<keyword evidence="9" id="KW-0675">Receptor</keyword>
<accession>A0A3Q2YZ02</accession>
<evidence type="ECO:0000313" key="17">
    <source>
        <dbReference type="Proteomes" id="UP000264820"/>
    </source>
</evidence>
<dbReference type="PRINTS" id="PR00237">
    <property type="entry name" value="GPCRRHODOPSN"/>
</dbReference>
<organism evidence="16 17">
    <name type="scientific">Hippocampus comes</name>
    <name type="common">Tiger tail seahorse</name>
    <dbReference type="NCBI Taxonomy" id="109280"/>
    <lineage>
        <taxon>Eukaryota</taxon>
        <taxon>Metazoa</taxon>
        <taxon>Chordata</taxon>
        <taxon>Craniata</taxon>
        <taxon>Vertebrata</taxon>
        <taxon>Euteleostomi</taxon>
        <taxon>Actinopterygii</taxon>
        <taxon>Neopterygii</taxon>
        <taxon>Teleostei</taxon>
        <taxon>Neoteleostei</taxon>
        <taxon>Acanthomorphata</taxon>
        <taxon>Syngnathiaria</taxon>
        <taxon>Syngnathiformes</taxon>
        <taxon>Syngnathoidei</taxon>
        <taxon>Syngnathidae</taxon>
        <taxon>Hippocampus</taxon>
    </lineage>
</organism>
<feature type="transmembrane region" description="Helical" evidence="14">
    <location>
        <begin position="174"/>
        <end position="196"/>
    </location>
</feature>
<sequence>MIDTHFHHIPTKTEGVLWGDFILRYRRGRRTNVMNNLSDVIVRNNNPEDDSVVSNDYTTTVGALILSLVFLLGVPGNLFIVWSILARARRHSVTTLLILNLACADGFLMALTIFFIVYLAKQTWVFGTAMCKGLFYLCNVNMYASIFLITLMSVHRLVVVVLPRKTAARLSRKLVRRVILGMWLLVAVTALPSLVFRDVREDKDDRNKTRHVCVPNHTLPRYVRFQYSLETVAGFVLPYAIIITCYVLILKRLRETKFRRKVRSENLILAIVVMFCLFWLPYHVINMIQVAAEWYSEGSRRREILEHIYQTSRAVTSALAFISSCANPVLYTFAGKSYIRKNGLGFMARLFEGTSLDQTGTKRNKDVTLSNVDSGAASSSAQNGQ</sequence>
<evidence type="ECO:0000256" key="8">
    <source>
        <dbReference type="ARBA" id="ARBA00023157"/>
    </source>
</evidence>
<dbReference type="Gene3D" id="1.20.1070.10">
    <property type="entry name" value="Rhodopsin 7-helix transmembrane proteins"/>
    <property type="match status" value="1"/>
</dbReference>
<dbReference type="STRING" id="109280.ENSHCOP00000024247"/>
<dbReference type="FunFam" id="1.20.1070.10:FF:000109">
    <property type="entry name" value="Leukotriene B4 receptor"/>
    <property type="match status" value="1"/>
</dbReference>
<dbReference type="Ensembl" id="ENSHCOT00000017261.1">
    <property type="protein sequence ID" value="ENSHCOP00000024247.1"/>
    <property type="gene ID" value="ENSHCOG00000013418.1"/>
</dbReference>
<evidence type="ECO:0000256" key="12">
    <source>
        <dbReference type="ARBA" id="ARBA00025736"/>
    </source>
</evidence>
<evidence type="ECO:0000256" key="5">
    <source>
        <dbReference type="ARBA" id="ARBA00022989"/>
    </source>
</evidence>
<proteinExistence type="inferred from homology"/>
<keyword evidence="11" id="KW-0807">Transducer</keyword>
<keyword evidence="6" id="KW-0297">G-protein coupled receptor</keyword>
<feature type="transmembrane region" description="Helical" evidence="14">
    <location>
        <begin position="61"/>
        <end position="85"/>
    </location>
</feature>
<dbReference type="SUPFAM" id="SSF81321">
    <property type="entry name" value="Family A G protein-coupled receptor-like"/>
    <property type="match status" value="1"/>
</dbReference>
<dbReference type="PROSITE" id="PS50262">
    <property type="entry name" value="G_PROTEIN_RECEP_F1_2"/>
    <property type="match status" value="1"/>
</dbReference>
<feature type="transmembrane region" description="Helical" evidence="14">
    <location>
        <begin position="140"/>
        <end position="162"/>
    </location>
</feature>
<dbReference type="PANTHER" id="PTHR24225">
    <property type="entry name" value="CHEMOTACTIC RECEPTOR"/>
    <property type="match status" value="1"/>
</dbReference>
<feature type="compositionally biased region" description="Low complexity" evidence="13">
    <location>
        <begin position="376"/>
        <end position="385"/>
    </location>
</feature>
<dbReference type="GO" id="GO:0007200">
    <property type="term" value="P:phospholipase C-activating G protein-coupled receptor signaling pathway"/>
    <property type="evidence" value="ECO:0007669"/>
    <property type="project" value="TreeGrafter"/>
</dbReference>
<evidence type="ECO:0000256" key="13">
    <source>
        <dbReference type="SAM" id="MobiDB-lite"/>
    </source>
</evidence>
<feature type="transmembrane region" description="Helical" evidence="14">
    <location>
        <begin position="232"/>
        <end position="250"/>
    </location>
</feature>
<evidence type="ECO:0000256" key="6">
    <source>
        <dbReference type="ARBA" id="ARBA00023040"/>
    </source>
</evidence>
<evidence type="ECO:0000256" key="14">
    <source>
        <dbReference type="SAM" id="Phobius"/>
    </source>
</evidence>
<dbReference type="GO" id="GO:0004875">
    <property type="term" value="F:complement receptor activity"/>
    <property type="evidence" value="ECO:0007669"/>
    <property type="project" value="TreeGrafter"/>
</dbReference>
<evidence type="ECO:0000256" key="9">
    <source>
        <dbReference type="ARBA" id="ARBA00023170"/>
    </source>
</evidence>
<reference evidence="16" key="2">
    <citation type="submission" date="2025-09" db="UniProtKB">
        <authorList>
            <consortium name="Ensembl"/>
        </authorList>
    </citation>
    <scope>IDENTIFICATION</scope>
</reference>
<dbReference type="GeneTree" id="ENSGT00950000182966"/>
<dbReference type="PRINTS" id="PR00241">
    <property type="entry name" value="ANGIOTENSINR"/>
</dbReference>
<evidence type="ECO:0000256" key="4">
    <source>
        <dbReference type="ARBA" id="ARBA00022692"/>
    </source>
</evidence>
<comment type="subcellular location">
    <subcellularLocation>
        <location evidence="1">Cell membrane</location>
        <topology evidence="1">Multi-pass membrane protein</topology>
    </subcellularLocation>
</comment>
<dbReference type="InterPro" id="IPR000826">
    <property type="entry name" value="Formyl_rcpt-rel"/>
</dbReference>
<dbReference type="OrthoDB" id="5980579at2759"/>
<dbReference type="InterPro" id="IPR017452">
    <property type="entry name" value="GPCR_Rhodpsn_7TM"/>
</dbReference>
<evidence type="ECO:0000259" key="15">
    <source>
        <dbReference type="PROSITE" id="PS50262"/>
    </source>
</evidence>
<dbReference type="InterPro" id="IPR000276">
    <property type="entry name" value="GPCR_Rhodpsn"/>
</dbReference>